<proteinExistence type="predicted"/>
<evidence type="ECO:0000313" key="1">
    <source>
        <dbReference type="EMBL" id="MCV3213031.1"/>
    </source>
</evidence>
<dbReference type="Proteomes" id="UP001526143">
    <property type="component" value="Unassembled WGS sequence"/>
</dbReference>
<comment type="caution">
    <text evidence="1">The sequence shown here is derived from an EMBL/GenBank/DDBJ whole genome shotgun (WGS) entry which is preliminary data.</text>
</comment>
<protein>
    <submittedName>
        <fullName evidence="1">Uncharacterized protein</fullName>
    </submittedName>
</protein>
<keyword evidence="2" id="KW-1185">Reference proteome</keyword>
<sequence length="150" mass="17652">MYTQLSLLDLLPLSPCLPCPPCLISAPEHDPYWDECVKEQVTADTSNAQKPDNCVREQVANDTDKVAPEHIHWTEEYWVERNQKKYYYWRYCWMEGRKIRRCHIGSVRSLEALGNYQAIRCAIARNQSPQEVKQLIKPKTDFSTIVQKFF</sequence>
<organism evidence="1 2">
    <name type="scientific">Plectonema radiosum NIES-515</name>
    <dbReference type="NCBI Taxonomy" id="2986073"/>
    <lineage>
        <taxon>Bacteria</taxon>
        <taxon>Bacillati</taxon>
        <taxon>Cyanobacteriota</taxon>
        <taxon>Cyanophyceae</taxon>
        <taxon>Oscillatoriophycideae</taxon>
        <taxon>Oscillatoriales</taxon>
        <taxon>Microcoleaceae</taxon>
        <taxon>Plectonema</taxon>
    </lineage>
</organism>
<dbReference type="RefSeq" id="WP_263744538.1">
    <property type="nucleotide sequence ID" value="NZ_JAOWRF010000086.1"/>
</dbReference>
<dbReference type="EMBL" id="JAOWRF010000086">
    <property type="protein sequence ID" value="MCV3213031.1"/>
    <property type="molecule type" value="Genomic_DNA"/>
</dbReference>
<name>A0ABT3AV81_9CYAN</name>
<reference evidence="1 2" key="1">
    <citation type="submission" date="2022-10" db="EMBL/GenBank/DDBJ databases">
        <title>Identification of biosynthetic pathway for the production of the potent trypsin inhibitor radiosumin.</title>
        <authorList>
            <person name="Fewer D.P."/>
            <person name="Delbaje E."/>
            <person name="Ouyang X."/>
            <person name="Agostino P.D."/>
            <person name="Wahlsten M."/>
            <person name="Jokela J."/>
            <person name="Permi P."/>
            <person name="Haapaniemi E."/>
            <person name="Koistinen H."/>
        </authorList>
    </citation>
    <scope>NUCLEOTIDE SEQUENCE [LARGE SCALE GENOMIC DNA]</scope>
    <source>
        <strain evidence="1 2">NIES-515</strain>
    </source>
</reference>
<accession>A0ABT3AV81</accession>
<gene>
    <name evidence="1" type="ORF">OGM63_05730</name>
</gene>
<evidence type="ECO:0000313" key="2">
    <source>
        <dbReference type="Proteomes" id="UP001526143"/>
    </source>
</evidence>